<reference evidence="2" key="1">
    <citation type="submission" date="2021-06" db="EMBL/GenBank/DDBJ databases">
        <authorList>
            <person name="Kallberg Y."/>
            <person name="Tangrot J."/>
            <person name="Rosling A."/>
        </authorList>
    </citation>
    <scope>NUCLEOTIDE SEQUENCE</scope>
    <source>
        <strain evidence="2">MA453B</strain>
    </source>
</reference>
<dbReference type="OrthoDB" id="2429696at2759"/>
<evidence type="ECO:0000256" key="1">
    <source>
        <dbReference type="SAM" id="Phobius"/>
    </source>
</evidence>
<comment type="caution">
    <text evidence="2">The sequence shown here is derived from an EMBL/GenBank/DDBJ whole genome shotgun (WGS) entry which is preliminary data.</text>
</comment>
<sequence length="112" mass="12815">IKNEIGTRFSNLIIQGSLLYVHNWMQNNFKSLRNSSNCPSIIVAVAGSWLCILGAIYLEKGAINPLMLFIPIIQSHEHKYLQIVTRLFESLHLAAERLRNFYKTLIPLSDCQ</sequence>
<proteinExistence type="predicted"/>
<keyword evidence="1" id="KW-1133">Transmembrane helix</keyword>
<keyword evidence="1" id="KW-0472">Membrane</keyword>
<organism evidence="2 3">
    <name type="scientific">Dentiscutata erythropus</name>
    <dbReference type="NCBI Taxonomy" id="1348616"/>
    <lineage>
        <taxon>Eukaryota</taxon>
        <taxon>Fungi</taxon>
        <taxon>Fungi incertae sedis</taxon>
        <taxon>Mucoromycota</taxon>
        <taxon>Glomeromycotina</taxon>
        <taxon>Glomeromycetes</taxon>
        <taxon>Diversisporales</taxon>
        <taxon>Gigasporaceae</taxon>
        <taxon>Dentiscutata</taxon>
    </lineage>
</organism>
<evidence type="ECO:0000313" key="2">
    <source>
        <dbReference type="EMBL" id="CAG8506134.1"/>
    </source>
</evidence>
<keyword evidence="3" id="KW-1185">Reference proteome</keyword>
<gene>
    <name evidence="2" type="ORF">DERYTH_LOCUS3148</name>
</gene>
<accession>A0A9N8ZSU1</accession>
<feature type="non-terminal residue" evidence="2">
    <location>
        <position position="1"/>
    </location>
</feature>
<dbReference type="Proteomes" id="UP000789405">
    <property type="component" value="Unassembled WGS sequence"/>
</dbReference>
<dbReference type="AlphaFoldDB" id="A0A9N8ZSU1"/>
<dbReference type="EMBL" id="CAJVPY010001076">
    <property type="protein sequence ID" value="CAG8506134.1"/>
    <property type="molecule type" value="Genomic_DNA"/>
</dbReference>
<keyword evidence="1" id="KW-0812">Transmembrane</keyword>
<evidence type="ECO:0000313" key="3">
    <source>
        <dbReference type="Proteomes" id="UP000789405"/>
    </source>
</evidence>
<feature type="transmembrane region" description="Helical" evidence="1">
    <location>
        <begin position="40"/>
        <end position="58"/>
    </location>
</feature>
<protein>
    <submittedName>
        <fullName evidence="2">4079_t:CDS:1</fullName>
    </submittedName>
</protein>
<name>A0A9N8ZSU1_9GLOM</name>